<evidence type="ECO:0000313" key="5">
    <source>
        <dbReference type="Proteomes" id="UP000235388"/>
    </source>
</evidence>
<sequence>MTKELSCLLNSHNGTFWDHSVNHQRCFCHVLAPILGEGLSALKLLMAKAPTAQKPEHFPILETINEEFEIIDNGAKKYDKEEETNLNNVTESGKEEDSTDENSQTVSKKSKGKYAAIGIGFTLKRLTTFAVVLQARLRNKLNLRRGPKSLGMKDQVSLEGTA</sequence>
<dbReference type="AlphaFoldDB" id="A0A2N5SW00"/>
<dbReference type="Proteomes" id="UP000235392">
    <property type="component" value="Unassembled WGS sequence"/>
</dbReference>
<dbReference type="OrthoDB" id="2511998at2759"/>
<accession>A0A2N5SW00</accession>
<dbReference type="EMBL" id="PGCJ01000850">
    <property type="protein sequence ID" value="PLW17414.1"/>
    <property type="molecule type" value="Genomic_DNA"/>
</dbReference>
<evidence type="ECO:0000313" key="6">
    <source>
        <dbReference type="Proteomes" id="UP000235392"/>
    </source>
</evidence>
<comment type="caution">
    <text evidence="2">The sequence shown here is derived from an EMBL/GenBank/DDBJ whole genome shotgun (WGS) entry which is preliminary data.</text>
</comment>
<dbReference type="Proteomes" id="UP000235388">
    <property type="component" value="Unassembled WGS sequence"/>
</dbReference>
<gene>
    <name evidence="2" type="ORF">PCANC_14651</name>
    <name evidence="4" type="ORF">PCASD_03581</name>
    <name evidence="3" type="ORF">PCASD_12556</name>
</gene>
<dbReference type="EMBL" id="PGCI01000026">
    <property type="protein sequence ID" value="PLW48103.1"/>
    <property type="molecule type" value="Genomic_DNA"/>
</dbReference>
<organism evidence="2 5">
    <name type="scientific">Puccinia coronata f. sp. avenae</name>
    <dbReference type="NCBI Taxonomy" id="200324"/>
    <lineage>
        <taxon>Eukaryota</taxon>
        <taxon>Fungi</taxon>
        <taxon>Dikarya</taxon>
        <taxon>Basidiomycota</taxon>
        <taxon>Pucciniomycotina</taxon>
        <taxon>Pucciniomycetes</taxon>
        <taxon>Pucciniales</taxon>
        <taxon>Pucciniaceae</taxon>
        <taxon>Puccinia</taxon>
    </lineage>
</organism>
<reference evidence="5 6" key="1">
    <citation type="submission" date="2017-11" db="EMBL/GenBank/DDBJ databases">
        <title>De novo assembly and phasing of dikaryotic genomes from two isolates of Puccinia coronata f. sp. avenae, the causal agent of oat crown rust.</title>
        <authorList>
            <person name="Miller M.E."/>
            <person name="Zhang Y."/>
            <person name="Omidvar V."/>
            <person name="Sperschneider J."/>
            <person name="Schwessinger B."/>
            <person name="Raley C."/>
            <person name="Palmer J.M."/>
            <person name="Garnica D."/>
            <person name="Upadhyaya N."/>
            <person name="Rathjen J."/>
            <person name="Taylor J.M."/>
            <person name="Park R.F."/>
            <person name="Dodds P.N."/>
            <person name="Hirsch C.D."/>
            <person name="Kianian S.F."/>
            <person name="Figueroa M."/>
        </authorList>
    </citation>
    <scope>NUCLEOTIDE SEQUENCE [LARGE SCALE GENOMIC DNA]</scope>
    <source>
        <strain evidence="2">12NC29</strain>
        <strain evidence="3">12SD80</strain>
    </source>
</reference>
<evidence type="ECO:0000313" key="4">
    <source>
        <dbReference type="EMBL" id="PLW48103.1"/>
    </source>
</evidence>
<proteinExistence type="predicted"/>
<keyword evidence="5" id="KW-1185">Reference proteome</keyword>
<dbReference type="EMBL" id="PGCI01000647">
    <property type="protein sequence ID" value="PLW22961.1"/>
    <property type="molecule type" value="Genomic_DNA"/>
</dbReference>
<evidence type="ECO:0000256" key="1">
    <source>
        <dbReference type="SAM" id="MobiDB-lite"/>
    </source>
</evidence>
<feature type="region of interest" description="Disordered" evidence="1">
    <location>
        <begin position="75"/>
        <end position="107"/>
    </location>
</feature>
<evidence type="ECO:0000313" key="3">
    <source>
        <dbReference type="EMBL" id="PLW22961.1"/>
    </source>
</evidence>
<name>A0A2N5SW00_9BASI</name>
<evidence type="ECO:0000313" key="2">
    <source>
        <dbReference type="EMBL" id="PLW17414.1"/>
    </source>
</evidence>
<protein>
    <submittedName>
        <fullName evidence="2">Uncharacterized protein</fullName>
    </submittedName>
</protein>